<evidence type="ECO:0000256" key="3">
    <source>
        <dbReference type="ARBA" id="ARBA00022989"/>
    </source>
</evidence>
<protein>
    <submittedName>
        <fullName evidence="7">Iron permease</fullName>
    </submittedName>
</protein>
<name>A0A8H7DEP6_9AGAR</name>
<feature type="transmembrane region" description="Helical" evidence="5">
    <location>
        <begin position="209"/>
        <end position="231"/>
    </location>
</feature>
<dbReference type="Gene3D" id="1.20.1250.20">
    <property type="entry name" value="MFS general substrate transporter like domains"/>
    <property type="match status" value="1"/>
</dbReference>
<feature type="transmembrane region" description="Helical" evidence="5">
    <location>
        <begin position="179"/>
        <end position="203"/>
    </location>
</feature>
<comment type="caution">
    <text evidence="7">The sequence shown here is derived from an EMBL/GenBank/DDBJ whole genome shotgun (WGS) entry which is preliminary data.</text>
</comment>
<proteinExistence type="predicted"/>
<comment type="subcellular location">
    <subcellularLocation>
        <location evidence="1">Membrane</location>
        <topology evidence="1">Multi-pass membrane protein</topology>
    </subcellularLocation>
</comment>
<dbReference type="EMBL" id="JACAZH010000004">
    <property type="protein sequence ID" value="KAF7370272.1"/>
    <property type="molecule type" value="Genomic_DNA"/>
</dbReference>
<evidence type="ECO:0000256" key="4">
    <source>
        <dbReference type="ARBA" id="ARBA00023136"/>
    </source>
</evidence>
<feature type="transmembrane region" description="Helical" evidence="5">
    <location>
        <begin position="444"/>
        <end position="466"/>
    </location>
</feature>
<feature type="transmembrane region" description="Helical" evidence="5">
    <location>
        <begin position="146"/>
        <end position="167"/>
    </location>
</feature>
<accession>A0A8H7DEP6</accession>
<feature type="transmembrane region" description="Helical" evidence="5">
    <location>
        <begin position="91"/>
        <end position="108"/>
    </location>
</feature>
<organism evidence="7 8">
    <name type="scientific">Mycena sanguinolenta</name>
    <dbReference type="NCBI Taxonomy" id="230812"/>
    <lineage>
        <taxon>Eukaryota</taxon>
        <taxon>Fungi</taxon>
        <taxon>Dikarya</taxon>
        <taxon>Basidiomycota</taxon>
        <taxon>Agaricomycotina</taxon>
        <taxon>Agaricomycetes</taxon>
        <taxon>Agaricomycetidae</taxon>
        <taxon>Agaricales</taxon>
        <taxon>Marasmiineae</taxon>
        <taxon>Mycenaceae</taxon>
        <taxon>Mycena</taxon>
    </lineage>
</organism>
<dbReference type="GO" id="GO:0022857">
    <property type="term" value="F:transmembrane transporter activity"/>
    <property type="evidence" value="ECO:0007669"/>
    <property type="project" value="InterPro"/>
</dbReference>
<keyword evidence="8" id="KW-1185">Reference proteome</keyword>
<evidence type="ECO:0000313" key="7">
    <source>
        <dbReference type="EMBL" id="KAF7370272.1"/>
    </source>
</evidence>
<gene>
    <name evidence="7" type="ORF">MSAN_00658500</name>
</gene>
<feature type="transmembrane region" description="Helical" evidence="5">
    <location>
        <begin position="278"/>
        <end position="295"/>
    </location>
</feature>
<dbReference type="InterPro" id="IPR036259">
    <property type="entry name" value="MFS_trans_sf"/>
</dbReference>
<dbReference type="GO" id="GO:0005886">
    <property type="term" value="C:plasma membrane"/>
    <property type="evidence" value="ECO:0007669"/>
    <property type="project" value="TreeGrafter"/>
</dbReference>
<feature type="transmembrane region" description="Helical" evidence="5">
    <location>
        <begin position="251"/>
        <end position="272"/>
    </location>
</feature>
<dbReference type="SUPFAM" id="SSF103473">
    <property type="entry name" value="MFS general substrate transporter"/>
    <property type="match status" value="1"/>
</dbReference>
<feature type="transmembrane region" description="Helical" evidence="5">
    <location>
        <begin position="383"/>
        <end position="402"/>
    </location>
</feature>
<dbReference type="PROSITE" id="PS50850">
    <property type="entry name" value="MFS"/>
    <property type="match status" value="1"/>
</dbReference>
<keyword evidence="2 5" id="KW-0812">Transmembrane</keyword>
<dbReference type="AlphaFoldDB" id="A0A8H7DEP6"/>
<feature type="transmembrane region" description="Helical" evidence="5">
    <location>
        <begin position="316"/>
        <end position="337"/>
    </location>
</feature>
<evidence type="ECO:0000256" key="5">
    <source>
        <dbReference type="SAM" id="Phobius"/>
    </source>
</evidence>
<evidence type="ECO:0000259" key="6">
    <source>
        <dbReference type="PROSITE" id="PS50850"/>
    </source>
</evidence>
<feature type="transmembrane region" description="Helical" evidence="5">
    <location>
        <begin position="349"/>
        <end position="371"/>
    </location>
</feature>
<dbReference type="InterPro" id="IPR020846">
    <property type="entry name" value="MFS_dom"/>
</dbReference>
<dbReference type="PANTHER" id="PTHR23501:SF102">
    <property type="entry name" value="DRUG TRANSPORTER, PUTATIVE (AFU_ORTHOLOGUE AFUA_3G08530)-RELATED"/>
    <property type="match status" value="1"/>
</dbReference>
<reference evidence="7" key="1">
    <citation type="submission" date="2020-05" db="EMBL/GenBank/DDBJ databases">
        <title>Mycena genomes resolve the evolution of fungal bioluminescence.</title>
        <authorList>
            <person name="Tsai I.J."/>
        </authorList>
    </citation>
    <scope>NUCLEOTIDE SEQUENCE</scope>
    <source>
        <strain evidence="7">160909Yilan</strain>
    </source>
</reference>
<dbReference type="OrthoDB" id="3437016at2759"/>
<feature type="transmembrane region" description="Helical" evidence="5">
    <location>
        <begin position="414"/>
        <end position="432"/>
    </location>
</feature>
<keyword evidence="3 5" id="KW-1133">Transmembrane helix</keyword>
<feature type="transmembrane region" description="Helical" evidence="5">
    <location>
        <begin position="54"/>
        <end position="79"/>
    </location>
</feature>
<keyword evidence="4 5" id="KW-0472">Membrane</keyword>
<evidence type="ECO:0000256" key="1">
    <source>
        <dbReference type="ARBA" id="ARBA00004141"/>
    </source>
</evidence>
<dbReference type="Proteomes" id="UP000623467">
    <property type="component" value="Unassembled WGS sequence"/>
</dbReference>
<dbReference type="PANTHER" id="PTHR23501">
    <property type="entry name" value="MAJOR FACILITATOR SUPERFAMILY"/>
    <property type="match status" value="1"/>
</dbReference>
<evidence type="ECO:0000313" key="8">
    <source>
        <dbReference type="Proteomes" id="UP000623467"/>
    </source>
</evidence>
<feature type="transmembrane region" description="Helical" evidence="5">
    <location>
        <begin position="120"/>
        <end position="140"/>
    </location>
</feature>
<dbReference type="InterPro" id="IPR011701">
    <property type="entry name" value="MFS"/>
</dbReference>
<sequence>MKDPSNQTRVTCRLEHPQGCIASSLFISQHPLADGLSAAMKFEDATQGQRDWRFWFIFLCVMLVRFITALELSIVSTALPTIVNTLHGTQFVWIGSAYTLCSTAFVPLSGSLADIFGRKILISGSIAIFAVGSVLCGASNSLNFLIAGRAVQGLGAGGLASLCHIILSDLVPLEKRGVYNGLLTISYIIGNGTGPVLGGWLAQSGQWRWIFYLNIPICGLTMGLVFLFLNLPCPPGVFSTKIKKIDPVENILIVASMTSLTIGLTWGGVQYAWSSPRILASLILGCLGLAVFLWYEFKVATNPIVPPELLSARTALSGFIQTSSLFIVLTCILYYMPVYFQACKDASPIASGVDIFGIAFSVAPSALLVGLSITKTRQYRPQIWLSWSLVIVGLAMFSTLSVDSSRAKAIGFQLISGAGLGMMTAAVFFPILAPLPVESNAHAIALYTFFRNFSNILAVTIGASVLQNELGKRLPPTFSGQFPGGTPTAYSIIPLIRTLSDPLKGEIQVAFANSLRVVWRVLLGVSGAGLLGSLAMEGLPLHTSVDKKWAMNTGIDVELEKADCEKVDRETQFSSHKTVPLESIVVS</sequence>
<feature type="domain" description="Major facilitator superfamily (MFS) profile" evidence="6">
    <location>
        <begin position="57"/>
        <end position="544"/>
    </location>
</feature>
<dbReference type="Pfam" id="PF07690">
    <property type="entry name" value="MFS_1"/>
    <property type="match status" value="1"/>
</dbReference>
<dbReference type="PRINTS" id="PR01036">
    <property type="entry name" value="TCRTETB"/>
</dbReference>
<evidence type="ECO:0000256" key="2">
    <source>
        <dbReference type="ARBA" id="ARBA00022692"/>
    </source>
</evidence>